<accession>A0A8C0X7J5</accession>
<protein>
    <recommendedName>
        <fullName evidence="13">Obg-like ATPase 1</fullName>
    </recommendedName>
</protein>
<dbReference type="Pfam" id="PF06071">
    <property type="entry name" value="YchF-GTPase_C"/>
    <property type="match status" value="1"/>
</dbReference>
<evidence type="ECO:0000259" key="10">
    <source>
        <dbReference type="PROSITE" id="PS51710"/>
    </source>
</evidence>
<comment type="subcellular location">
    <subcellularLocation>
        <location evidence="2">Cytoplasm</location>
    </subcellularLocation>
</comment>
<feature type="domain" description="OBG-type G" evidence="10">
    <location>
        <begin position="146"/>
        <end position="298"/>
    </location>
</feature>
<dbReference type="GO" id="GO:0016887">
    <property type="term" value="F:ATP hydrolysis activity"/>
    <property type="evidence" value="ECO:0007669"/>
    <property type="project" value="InterPro"/>
</dbReference>
<dbReference type="PIRSF" id="PIRSF006641">
    <property type="entry name" value="CHP00092"/>
    <property type="match status" value="1"/>
</dbReference>
<keyword evidence="6" id="KW-0378">Hydrolase</keyword>
<keyword evidence="7" id="KW-0067">ATP-binding</keyword>
<proteinExistence type="predicted"/>
<sequence length="411" mass="46596">TKTSLSAKGSRPSFPIFQMPPKKGGDGIKPPPIIGRFGTSLKIGIVGLPNEIYFFNVLTIVRLQQKTSHSAPIDPNESRVPVPDERFEFLCQYHKPASKIPAFLNVVDSLGLVKGASTMGKPGKCLLSHISACNYLCLCCAFEDDDITHVEGSVDPIRDIEIIHEELQLKDEEMIGPIIDKLEKVAVRGGDKKLKPEYDIMCKVKSWVIDQKKPVRFYHDWNDKEIEVLNKYLFLTSKPMVYLVNLSEKDYIRKKNKWLIKIKEWVDKYDPGALVIPFSGALELKLQELSAEERQKYLEANMTQSALPKIIKAGFAALQLEYFFTAGPDEVRAWTIRKGTKAPQAAGKIHTDFEKGFIMAEVMKYEDFKEEGSENAVKAAGKYRQQGRNYIVEDGDIIFFKFNTPQQPKKK</sequence>
<dbReference type="PANTHER" id="PTHR23305:SF11">
    <property type="entry name" value="OBG-LIKE ATPASE 1"/>
    <property type="match status" value="1"/>
</dbReference>
<dbReference type="InterPro" id="IPR013029">
    <property type="entry name" value="YchF_C"/>
</dbReference>
<dbReference type="InterPro" id="IPR004095">
    <property type="entry name" value="TGS"/>
</dbReference>
<keyword evidence="4" id="KW-0479">Metal-binding</keyword>
<dbReference type="Gene3D" id="3.40.50.300">
    <property type="entry name" value="P-loop containing nucleotide triphosphate hydrolases"/>
    <property type="match status" value="1"/>
</dbReference>
<dbReference type="PROSITE" id="PS51710">
    <property type="entry name" value="G_OBG"/>
    <property type="match status" value="1"/>
</dbReference>
<keyword evidence="5" id="KW-0547">Nucleotide-binding</keyword>
<keyword evidence="8" id="KW-0460">Magnesium</keyword>
<dbReference type="InterPro" id="IPR012675">
    <property type="entry name" value="Beta-grasp_dom_sf"/>
</dbReference>
<dbReference type="InterPro" id="IPR012676">
    <property type="entry name" value="TGS-like"/>
</dbReference>
<evidence type="ECO:0000256" key="1">
    <source>
        <dbReference type="ARBA" id="ARBA00001946"/>
    </source>
</evidence>
<dbReference type="Gene3D" id="1.10.150.300">
    <property type="entry name" value="TGS-like domain"/>
    <property type="match status" value="1"/>
</dbReference>
<dbReference type="Gene3D" id="3.10.20.30">
    <property type="match status" value="1"/>
</dbReference>
<dbReference type="FunFam" id="1.10.150.300:FF:000003">
    <property type="entry name" value="Obg-like ATPase 1"/>
    <property type="match status" value="1"/>
</dbReference>
<dbReference type="CDD" id="cd01900">
    <property type="entry name" value="YchF"/>
    <property type="match status" value="1"/>
</dbReference>
<keyword evidence="3" id="KW-0963">Cytoplasm</keyword>
<dbReference type="GO" id="GO:0005524">
    <property type="term" value="F:ATP binding"/>
    <property type="evidence" value="ECO:0007669"/>
    <property type="project" value="UniProtKB-KW"/>
</dbReference>
<evidence type="ECO:0000256" key="5">
    <source>
        <dbReference type="ARBA" id="ARBA00022741"/>
    </source>
</evidence>
<dbReference type="FunFam" id="3.10.20.30:FF:000029">
    <property type="entry name" value="Obg-like ATPase 1"/>
    <property type="match status" value="1"/>
</dbReference>
<evidence type="ECO:0008006" key="13">
    <source>
        <dbReference type="Google" id="ProtNLM"/>
    </source>
</evidence>
<evidence type="ECO:0000256" key="7">
    <source>
        <dbReference type="ARBA" id="ARBA00022840"/>
    </source>
</evidence>
<reference evidence="12" key="1">
    <citation type="submission" date="2023-09" db="UniProtKB">
        <authorList>
            <consortium name="Ensembl"/>
        </authorList>
    </citation>
    <scope>IDENTIFICATION</scope>
</reference>
<evidence type="ECO:0000256" key="3">
    <source>
        <dbReference type="ARBA" id="ARBA00022490"/>
    </source>
</evidence>
<evidence type="ECO:0000259" key="11">
    <source>
        <dbReference type="PROSITE" id="PS51880"/>
    </source>
</evidence>
<evidence type="ECO:0000256" key="8">
    <source>
        <dbReference type="ARBA" id="ARBA00022842"/>
    </source>
</evidence>
<dbReference type="GO" id="GO:0005525">
    <property type="term" value="F:GTP binding"/>
    <property type="evidence" value="ECO:0007669"/>
    <property type="project" value="InterPro"/>
</dbReference>
<dbReference type="GO" id="GO:0046872">
    <property type="term" value="F:metal ion binding"/>
    <property type="evidence" value="ECO:0007669"/>
    <property type="project" value="UniProtKB-KW"/>
</dbReference>
<gene>
    <name evidence="12" type="primary">Ola1</name>
</gene>
<dbReference type="GO" id="GO:0005737">
    <property type="term" value="C:cytoplasm"/>
    <property type="evidence" value="ECO:0007669"/>
    <property type="project" value="UniProtKB-SubCell"/>
</dbReference>
<dbReference type="Ensembl" id="ENSCCNT00000029895.1">
    <property type="protein sequence ID" value="ENSCCNP00000023406.1"/>
    <property type="gene ID" value="ENSCCNG00000022953.1"/>
</dbReference>
<dbReference type="AlphaFoldDB" id="A0A8C0X7J5"/>
<dbReference type="SUPFAM" id="SSF52540">
    <property type="entry name" value="P-loop containing nucleoside triphosphate hydrolases"/>
    <property type="match status" value="1"/>
</dbReference>
<dbReference type="SUPFAM" id="SSF81271">
    <property type="entry name" value="TGS-like"/>
    <property type="match status" value="1"/>
</dbReference>
<evidence type="ECO:0000256" key="9">
    <source>
        <dbReference type="SAM" id="MobiDB-lite"/>
    </source>
</evidence>
<dbReference type="InterPro" id="IPR031167">
    <property type="entry name" value="G_OBG"/>
</dbReference>
<dbReference type="PROSITE" id="PS51880">
    <property type="entry name" value="TGS"/>
    <property type="match status" value="1"/>
</dbReference>
<evidence type="ECO:0000256" key="4">
    <source>
        <dbReference type="ARBA" id="ARBA00022723"/>
    </source>
</evidence>
<dbReference type="InterPro" id="IPR041706">
    <property type="entry name" value="YchF_N"/>
</dbReference>
<name>A0A8C0X7J5_CASCN</name>
<dbReference type="PANTHER" id="PTHR23305">
    <property type="entry name" value="OBG GTPASE FAMILY"/>
    <property type="match status" value="1"/>
</dbReference>
<evidence type="ECO:0000256" key="6">
    <source>
        <dbReference type="ARBA" id="ARBA00022801"/>
    </source>
</evidence>
<dbReference type="InterPro" id="IPR004396">
    <property type="entry name" value="ATPase_YchF/OLA1"/>
</dbReference>
<feature type="domain" description="TGS" evidence="11">
    <location>
        <begin position="319"/>
        <end position="402"/>
    </location>
</feature>
<dbReference type="InterPro" id="IPR027417">
    <property type="entry name" value="P-loop_NTPase"/>
</dbReference>
<dbReference type="CDD" id="cd04867">
    <property type="entry name" value="TGS_YchF_OLA1"/>
    <property type="match status" value="1"/>
</dbReference>
<dbReference type="InterPro" id="IPR023192">
    <property type="entry name" value="TGS-like_dom_sf"/>
</dbReference>
<dbReference type="NCBIfam" id="TIGR00092">
    <property type="entry name" value="redox-regulated ATPase YchF"/>
    <property type="match status" value="1"/>
</dbReference>
<comment type="cofactor">
    <cofactor evidence="1">
        <name>Mg(2+)</name>
        <dbReference type="ChEBI" id="CHEBI:18420"/>
    </cofactor>
</comment>
<evidence type="ECO:0000256" key="2">
    <source>
        <dbReference type="ARBA" id="ARBA00004496"/>
    </source>
</evidence>
<feature type="region of interest" description="Disordered" evidence="9">
    <location>
        <begin position="1"/>
        <end position="22"/>
    </location>
</feature>
<organism evidence="12">
    <name type="scientific">Castor canadensis</name>
    <name type="common">American beaver</name>
    <dbReference type="NCBI Taxonomy" id="51338"/>
    <lineage>
        <taxon>Eukaryota</taxon>
        <taxon>Metazoa</taxon>
        <taxon>Chordata</taxon>
        <taxon>Craniata</taxon>
        <taxon>Vertebrata</taxon>
        <taxon>Euteleostomi</taxon>
        <taxon>Mammalia</taxon>
        <taxon>Eutheria</taxon>
        <taxon>Euarchontoglires</taxon>
        <taxon>Glires</taxon>
        <taxon>Rodentia</taxon>
        <taxon>Castorimorpha</taxon>
        <taxon>Castoridae</taxon>
        <taxon>Castor</taxon>
    </lineage>
</organism>
<evidence type="ECO:0000313" key="12">
    <source>
        <dbReference type="Ensembl" id="ENSCCNP00000023406.1"/>
    </source>
</evidence>